<proteinExistence type="predicted"/>
<dbReference type="AlphaFoldDB" id="A0ABD5S5F3"/>
<dbReference type="Proteomes" id="UP001596328">
    <property type="component" value="Unassembled WGS sequence"/>
</dbReference>
<evidence type="ECO:0000313" key="1">
    <source>
        <dbReference type="EMBL" id="MFC6726746.1"/>
    </source>
</evidence>
<name>A0ABD5S5F3_9EURY</name>
<evidence type="ECO:0000313" key="2">
    <source>
        <dbReference type="Proteomes" id="UP001596328"/>
    </source>
</evidence>
<feature type="non-terminal residue" evidence="1">
    <location>
        <position position="1"/>
    </location>
</feature>
<sequence>PTEPPRLYVVGHDHPAIEIEGQKRPCFLYGPGVYRGADVLVLPAFNRLARGVTVNGRWGSDFQSPLLSRVNEFRPVVYDTDSQETLEFPPLGKLRRML</sequence>
<dbReference type="EMBL" id="JBHSWU010001359">
    <property type="protein sequence ID" value="MFC6726746.1"/>
    <property type="molecule type" value="Genomic_DNA"/>
</dbReference>
<organism evidence="1 2">
    <name type="scientific">Halobium palmae</name>
    <dbReference type="NCBI Taxonomy" id="1776492"/>
    <lineage>
        <taxon>Archaea</taxon>
        <taxon>Methanobacteriati</taxon>
        <taxon>Methanobacteriota</taxon>
        <taxon>Stenosarchaea group</taxon>
        <taxon>Halobacteria</taxon>
        <taxon>Halobacteriales</taxon>
        <taxon>Haloferacaceae</taxon>
        <taxon>Halobium</taxon>
    </lineage>
</organism>
<accession>A0ABD5S5F3</accession>
<keyword evidence="2" id="KW-1185">Reference proteome</keyword>
<comment type="caution">
    <text evidence="1">The sequence shown here is derived from an EMBL/GenBank/DDBJ whole genome shotgun (WGS) entry which is preliminary data.</text>
</comment>
<protein>
    <submittedName>
        <fullName evidence="1">Metallophosphoesterase</fullName>
    </submittedName>
</protein>
<gene>
    <name evidence="1" type="ORF">ACFQE1_20705</name>
</gene>
<reference evidence="1 2" key="1">
    <citation type="journal article" date="2019" name="Int. J. Syst. Evol. Microbiol.">
        <title>The Global Catalogue of Microorganisms (GCM) 10K type strain sequencing project: providing services to taxonomists for standard genome sequencing and annotation.</title>
        <authorList>
            <consortium name="The Broad Institute Genomics Platform"/>
            <consortium name="The Broad Institute Genome Sequencing Center for Infectious Disease"/>
            <person name="Wu L."/>
            <person name="Ma J."/>
        </authorList>
    </citation>
    <scope>NUCLEOTIDE SEQUENCE [LARGE SCALE GENOMIC DNA]</scope>
    <source>
        <strain evidence="1 2">NBRC 111368</strain>
    </source>
</reference>